<dbReference type="SMART" id="SM00028">
    <property type="entry name" value="TPR"/>
    <property type="match status" value="2"/>
</dbReference>
<dbReference type="InterPro" id="IPR011990">
    <property type="entry name" value="TPR-like_helical_dom_sf"/>
</dbReference>
<dbReference type="RefSeq" id="WP_028906381.1">
    <property type="nucleotide sequence ID" value="NZ_CP024724.1"/>
</dbReference>
<feature type="signal peptide" evidence="2">
    <location>
        <begin position="1"/>
        <end position="20"/>
    </location>
</feature>
<proteinExistence type="predicted"/>
<name>A0A2D3LAK2_PREIN</name>
<evidence type="ECO:0000256" key="1">
    <source>
        <dbReference type="SAM" id="MobiDB-lite"/>
    </source>
</evidence>
<feature type="compositionally biased region" description="Basic and acidic residues" evidence="1">
    <location>
        <begin position="200"/>
        <end position="225"/>
    </location>
</feature>
<dbReference type="EMBL" id="CP024724">
    <property type="protein sequence ID" value="ATV27618.1"/>
    <property type="molecule type" value="Genomic_DNA"/>
</dbReference>
<feature type="chain" id="PRO_5043713900" evidence="2">
    <location>
        <begin position="21"/>
        <end position="225"/>
    </location>
</feature>
<dbReference type="Gene3D" id="1.25.40.10">
    <property type="entry name" value="Tetratricopeptide repeat domain"/>
    <property type="match status" value="1"/>
</dbReference>
<dbReference type="GeneID" id="34516964"/>
<protein>
    <submittedName>
        <fullName evidence="3">Tetratricopeptide repeat protein</fullName>
    </submittedName>
</protein>
<dbReference type="AlphaFoldDB" id="A0A2D3LAK2"/>
<dbReference type="Proteomes" id="UP000229630">
    <property type="component" value="Chromosome 2"/>
</dbReference>
<feature type="compositionally biased region" description="Low complexity" evidence="1">
    <location>
        <begin position="143"/>
        <end position="153"/>
    </location>
</feature>
<dbReference type="Pfam" id="PF00515">
    <property type="entry name" value="TPR_1"/>
    <property type="match status" value="1"/>
</dbReference>
<organism evidence="3 4">
    <name type="scientific">Prevotella intermedia</name>
    <dbReference type="NCBI Taxonomy" id="28131"/>
    <lineage>
        <taxon>Bacteria</taxon>
        <taxon>Pseudomonadati</taxon>
        <taxon>Bacteroidota</taxon>
        <taxon>Bacteroidia</taxon>
        <taxon>Bacteroidales</taxon>
        <taxon>Prevotellaceae</taxon>
        <taxon>Prevotella</taxon>
    </lineage>
</organism>
<evidence type="ECO:0000313" key="4">
    <source>
        <dbReference type="Proteomes" id="UP000229630"/>
    </source>
</evidence>
<dbReference type="PROSITE" id="PS50005">
    <property type="entry name" value="TPR"/>
    <property type="match status" value="1"/>
</dbReference>
<dbReference type="SUPFAM" id="SSF48452">
    <property type="entry name" value="TPR-like"/>
    <property type="match status" value="1"/>
</dbReference>
<gene>
    <name evidence="3" type="ORF">CTM62_12900</name>
</gene>
<sequence>MIRKLYILLCLAFVVLAATAQTDRQYIRKGNAAFAAKKYGEAEVNYRKALAANGQNAIAAYDLGCAMQAQHKDSLAIQNYTLAAENEANKVRRASAFHNLGTVFQGKKDYQKAVEAYKNALRNNPKHTNARYNLTQCMRLLKKQQQQQQQNKQQQKDDKKDKNKNKNNDKNKQQNPQDKKKEDDGMSKDNAEQMLNAAMQEEKATLQRLKEHMKQSPSRHLEKNW</sequence>
<evidence type="ECO:0000313" key="3">
    <source>
        <dbReference type="EMBL" id="ATV27618.1"/>
    </source>
</evidence>
<evidence type="ECO:0000256" key="2">
    <source>
        <dbReference type="SAM" id="SignalP"/>
    </source>
</evidence>
<accession>A0A2D3LAK2</accession>
<dbReference type="InterPro" id="IPR019734">
    <property type="entry name" value="TPR_rpt"/>
</dbReference>
<feature type="compositionally biased region" description="Basic and acidic residues" evidence="1">
    <location>
        <begin position="154"/>
        <end position="191"/>
    </location>
</feature>
<dbReference type="PROSITE" id="PS50293">
    <property type="entry name" value="TPR_REGION"/>
    <property type="match status" value="1"/>
</dbReference>
<reference evidence="3 4" key="1">
    <citation type="submission" date="2017-11" db="EMBL/GenBank/DDBJ databases">
        <title>Genome sequencing of Prevotella intermedia KCOM 2837.</title>
        <authorList>
            <person name="Kook J.-K."/>
            <person name="Park S.-N."/>
            <person name="Lim Y.K."/>
        </authorList>
    </citation>
    <scope>NUCLEOTIDE SEQUENCE [LARGE SCALE GENOMIC DNA]</scope>
    <source>
        <strain evidence="3 4">KCOM 2837</strain>
    </source>
</reference>
<keyword evidence="2" id="KW-0732">Signal</keyword>
<feature type="region of interest" description="Disordered" evidence="1">
    <location>
        <begin position="141"/>
        <end position="225"/>
    </location>
</feature>